<protein>
    <submittedName>
        <fullName evidence="3">Cephalosporin-C deacetylase</fullName>
    </submittedName>
</protein>
<feature type="active site" description="Charge relay system" evidence="1">
    <location>
        <position position="269"/>
    </location>
</feature>
<keyword evidence="4" id="KW-1185">Reference proteome</keyword>
<dbReference type="GO" id="GO:0005976">
    <property type="term" value="P:polysaccharide metabolic process"/>
    <property type="evidence" value="ECO:0007669"/>
    <property type="project" value="TreeGrafter"/>
</dbReference>
<dbReference type="Pfam" id="PF05448">
    <property type="entry name" value="AXE1"/>
    <property type="match status" value="1"/>
</dbReference>
<dbReference type="GO" id="GO:0052689">
    <property type="term" value="F:carboxylic ester hydrolase activity"/>
    <property type="evidence" value="ECO:0007669"/>
    <property type="project" value="TreeGrafter"/>
</dbReference>
<dbReference type="InterPro" id="IPR029058">
    <property type="entry name" value="AB_hydrolase_fold"/>
</dbReference>
<feature type="domain" description="Acetyl xylan esterase" evidence="2">
    <location>
        <begin position="1"/>
        <end position="313"/>
    </location>
</feature>
<feature type="active site" description="Charge relay system" evidence="1">
    <location>
        <position position="298"/>
    </location>
</feature>
<dbReference type="RefSeq" id="WP_092367058.1">
    <property type="nucleotide sequence ID" value="NZ_FOIM01000021.1"/>
</dbReference>
<dbReference type="STRING" id="460384.SAMN05216313_12161"/>
<evidence type="ECO:0000256" key="1">
    <source>
        <dbReference type="PIRSR" id="PIRSR639069-1"/>
    </source>
</evidence>
<evidence type="ECO:0000259" key="2">
    <source>
        <dbReference type="Pfam" id="PF05448"/>
    </source>
</evidence>
<dbReference type="Proteomes" id="UP000198508">
    <property type="component" value="Unassembled WGS sequence"/>
</dbReference>
<dbReference type="Gene3D" id="3.40.50.1820">
    <property type="entry name" value="alpha/beta hydrolase"/>
    <property type="match status" value="1"/>
</dbReference>
<sequence length="320" mass="35884">MRYIEERLRELEAYRPELTRRPDFGEFWENTLAESQARELRPKAEQVDYPCGHARVYDISYDGFDGTRIHGWFLVPAFGKAGRWPCLIQYHGFTDSRGLPWQLMHWVMAGMAVLAVDCRAQGGVTGNRAHYTDSGMVSNVTTLGILDPYEYYYRAVYMDCVRAVDFAEGRPEVDPGRIAVRGTSQGGALGMAVCALDGRPALGIVNVPSNSDMETRIAGRHGSFSAAADFLMRYPDQTDRVLETLSYFDTMNMADRIRCPIFASVALGDEVCPAKCYYASYNRITAPKEITVYPFNGHDGAGDVHMERELGYLRESGFLA</sequence>
<accession>A0A1I0IGI3</accession>
<dbReference type="SUPFAM" id="SSF53474">
    <property type="entry name" value="alpha/beta-Hydrolases"/>
    <property type="match status" value="1"/>
</dbReference>
<dbReference type="EMBL" id="FOIM01000021">
    <property type="protein sequence ID" value="SET95931.1"/>
    <property type="molecule type" value="Genomic_DNA"/>
</dbReference>
<evidence type="ECO:0000313" key="3">
    <source>
        <dbReference type="EMBL" id="SET95931.1"/>
    </source>
</evidence>
<dbReference type="InterPro" id="IPR008391">
    <property type="entry name" value="AXE1_dom"/>
</dbReference>
<proteinExistence type="predicted"/>
<dbReference type="AlphaFoldDB" id="A0A1I0IGI3"/>
<gene>
    <name evidence="3" type="ORF">SAMN05216313_12161</name>
</gene>
<feature type="active site" description="Nucleophile" evidence="1">
    <location>
        <position position="184"/>
    </location>
</feature>
<dbReference type="PANTHER" id="PTHR40111">
    <property type="entry name" value="CEPHALOSPORIN-C DEACETYLASE"/>
    <property type="match status" value="1"/>
</dbReference>
<name>A0A1I0IGI3_9FIRM</name>
<evidence type="ECO:0000313" key="4">
    <source>
        <dbReference type="Proteomes" id="UP000198508"/>
    </source>
</evidence>
<dbReference type="InterPro" id="IPR039069">
    <property type="entry name" value="CE7"/>
</dbReference>
<dbReference type="PANTHER" id="PTHR40111:SF1">
    <property type="entry name" value="CEPHALOSPORIN-C DEACETYLASE"/>
    <property type="match status" value="1"/>
</dbReference>
<organism evidence="3 4">
    <name type="scientific">Enterocloster lavalensis</name>
    <dbReference type="NCBI Taxonomy" id="460384"/>
    <lineage>
        <taxon>Bacteria</taxon>
        <taxon>Bacillati</taxon>
        <taxon>Bacillota</taxon>
        <taxon>Clostridia</taxon>
        <taxon>Lachnospirales</taxon>
        <taxon>Lachnospiraceae</taxon>
        <taxon>Enterocloster</taxon>
    </lineage>
</organism>
<reference evidence="4" key="1">
    <citation type="submission" date="2016-10" db="EMBL/GenBank/DDBJ databases">
        <authorList>
            <person name="Varghese N."/>
            <person name="Submissions S."/>
        </authorList>
    </citation>
    <scope>NUCLEOTIDE SEQUENCE [LARGE SCALE GENOMIC DNA]</scope>
    <source>
        <strain evidence="4">NLAE-zl-G277</strain>
    </source>
</reference>